<feature type="compositionally biased region" description="Basic and acidic residues" evidence="1">
    <location>
        <begin position="133"/>
        <end position="144"/>
    </location>
</feature>
<reference evidence="4" key="1">
    <citation type="journal article" date="2019" name="Sci. Rep.">
        <title>Draft genome of Tanacetum cinerariifolium, the natural source of mosquito coil.</title>
        <authorList>
            <person name="Yamashiro T."/>
            <person name="Shiraishi A."/>
            <person name="Satake H."/>
            <person name="Nakayama K."/>
        </authorList>
    </citation>
    <scope>NUCLEOTIDE SEQUENCE</scope>
</reference>
<dbReference type="NCBIfam" id="TIGR01841">
    <property type="entry name" value="phasin"/>
    <property type="match status" value="1"/>
</dbReference>
<feature type="compositionally biased region" description="Low complexity" evidence="1">
    <location>
        <begin position="2144"/>
        <end position="2154"/>
    </location>
</feature>
<protein>
    <recommendedName>
        <fullName evidence="3">Phasin domain-containing protein</fullName>
    </recommendedName>
</protein>
<evidence type="ECO:0000256" key="1">
    <source>
        <dbReference type="SAM" id="MobiDB-lite"/>
    </source>
</evidence>
<name>A0A699GHL3_TANCI</name>
<gene>
    <name evidence="4" type="ORF">Tci_000276</name>
</gene>
<comment type="caution">
    <text evidence="4">The sequence shown here is derived from an EMBL/GenBank/DDBJ whole genome shotgun (WGS) entry which is preliminary data.</text>
</comment>
<feature type="compositionally biased region" description="Low complexity" evidence="1">
    <location>
        <begin position="2641"/>
        <end position="2651"/>
    </location>
</feature>
<feature type="compositionally biased region" description="Basic residues" evidence="1">
    <location>
        <begin position="2859"/>
        <end position="2884"/>
    </location>
</feature>
<feature type="transmembrane region" description="Helical" evidence="2">
    <location>
        <begin position="936"/>
        <end position="955"/>
    </location>
</feature>
<feature type="compositionally biased region" description="Basic and acidic residues" evidence="1">
    <location>
        <begin position="2420"/>
        <end position="2442"/>
    </location>
</feature>
<feature type="region of interest" description="Disordered" evidence="1">
    <location>
        <begin position="27"/>
        <end position="153"/>
    </location>
</feature>
<keyword evidence="2" id="KW-0812">Transmembrane</keyword>
<feature type="region of interest" description="Disordered" evidence="1">
    <location>
        <begin position="2321"/>
        <end position="2507"/>
    </location>
</feature>
<feature type="transmembrane region" description="Helical" evidence="2">
    <location>
        <begin position="1165"/>
        <end position="1187"/>
    </location>
</feature>
<feature type="region of interest" description="Disordered" evidence="1">
    <location>
        <begin position="2140"/>
        <end position="2289"/>
    </location>
</feature>
<organism evidence="4">
    <name type="scientific">Tanacetum cinerariifolium</name>
    <name type="common">Dalmatian daisy</name>
    <name type="synonym">Chrysanthemum cinerariifolium</name>
    <dbReference type="NCBI Taxonomy" id="118510"/>
    <lineage>
        <taxon>Eukaryota</taxon>
        <taxon>Viridiplantae</taxon>
        <taxon>Streptophyta</taxon>
        <taxon>Embryophyta</taxon>
        <taxon>Tracheophyta</taxon>
        <taxon>Spermatophyta</taxon>
        <taxon>Magnoliopsida</taxon>
        <taxon>eudicotyledons</taxon>
        <taxon>Gunneridae</taxon>
        <taxon>Pentapetalae</taxon>
        <taxon>asterids</taxon>
        <taxon>campanulids</taxon>
        <taxon>Asterales</taxon>
        <taxon>Asteraceae</taxon>
        <taxon>Asteroideae</taxon>
        <taxon>Anthemideae</taxon>
        <taxon>Anthemidinae</taxon>
        <taxon>Tanacetum</taxon>
    </lineage>
</organism>
<feature type="transmembrane region" description="Helical" evidence="2">
    <location>
        <begin position="1016"/>
        <end position="1034"/>
    </location>
</feature>
<dbReference type="EMBL" id="BKCJ010000003">
    <property type="protein sequence ID" value="GEU28298.1"/>
    <property type="molecule type" value="Genomic_DNA"/>
</dbReference>
<feature type="transmembrane region" description="Helical" evidence="2">
    <location>
        <begin position="976"/>
        <end position="1001"/>
    </location>
</feature>
<feature type="compositionally biased region" description="Basic residues" evidence="1">
    <location>
        <begin position="2246"/>
        <end position="2256"/>
    </location>
</feature>
<feature type="domain" description="Phasin" evidence="3">
    <location>
        <begin position="2987"/>
        <end position="3088"/>
    </location>
</feature>
<feature type="compositionally biased region" description="Basic residues" evidence="1">
    <location>
        <begin position="2729"/>
        <end position="2741"/>
    </location>
</feature>
<feature type="compositionally biased region" description="Basic and acidic residues" evidence="1">
    <location>
        <begin position="2712"/>
        <end position="2728"/>
    </location>
</feature>
<dbReference type="Pfam" id="PF09361">
    <property type="entry name" value="Phasin_2"/>
    <property type="match status" value="1"/>
</dbReference>
<feature type="compositionally biased region" description="Low complexity" evidence="1">
    <location>
        <begin position="2447"/>
        <end position="2465"/>
    </location>
</feature>
<feature type="compositionally biased region" description="Low complexity" evidence="1">
    <location>
        <begin position="2402"/>
        <end position="2419"/>
    </location>
</feature>
<dbReference type="InterPro" id="IPR010127">
    <property type="entry name" value="Phasin_subfam-1"/>
</dbReference>
<feature type="region of interest" description="Disordered" evidence="1">
    <location>
        <begin position="2528"/>
        <end position="2573"/>
    </location>
</feature>
<feature type="region of interest" description="Disordered" evidence="1">
    <location>
        <begin position="2620"/>
        <end position="2899"/>
    </location>
</feature>
<feature type="compositionally biased region" description="Basic and acidic residues" evidence="1">
    <location>
        <begin position="86"/>
        <end position="95"/>
    </location>
</feature>
<feature type="compositionally biased region" description="Basic and acidic residues" evidence="1">
    <location>
        <begin position="40"/>
        <end position="49"/>
    </location>
</feature>
<proteinExistence type="predicted"/>
<feature type="compositionally biased region" description="Basic residues" evidence="1">
    <location>
        <begin position="2469"/>
        <end position="2486"/>
    </location>
</feature>
<feature type="compositionally biased region" description="Basic residues" evidence="1">
    <location>
        <begin position="50"/>
        <end position="67"/>
    </location>
</feature>
<dbReference type="InterPro" id="IPR018968">
    <property type="entry name" value="Phasin"/>
</dbReference>
<feature type="compositionally biased region" description="Low complexity" evidence="1">
    <location>
        <begin position="116"/>
        <end position="131"/>
    </location>
</feature>
<evidence type="ECO:0000313" key="4">
    <source>
        <dbReference type="EMBL" id="GEU28298.1"/>
    </source>
</evidence>
<keyword evidence="2" id="KW-0472">Membrane</keyword>
<evidence type="ECO:0000259" key="3">
    <source>
        <dbReference type="Pfam" id="PF09361"/>
    </source>
</evidence>
<feature type="compositionally biased region" description="Low complexity" evidence="1">
    <location>
        <begin position="2787"/>
        <end position="2803"/>
    </location>
</feature>
<evidence type="ECO:0000256" key="2">
    <source>
        <dbReference type="SAM" id="Phobius"/>
    </source>
</evidence>
<accession>A0A699GHL3</accession>
<feature type="compositionally biased region" description="Basic residues" evidence="1">
    <location>
        <begin position="2157"/>
        <end position="2167"/>
    </location>
</feature>
<sequence length="3172" mass="338463">MAYPARAVGTQGHAGVGAGGNCRPDCSAGAGRHLPQPAHAPERRNDDAAKHHRHHRGRNAHPHRRHAGAGLRHLGRSGHPVLEVAARLRPDDGRVEGAGSAGGGAADRDRHRPGHVAAAAVGRVRQGGAARDQPVRRTADDARPVPDAAARAGAAAGLHPVGAAHGRLALDDLEHGALESLPVGGGHSRGGGPGAAVGGKGAGVCRQCAVAHQQRPQPPAAGRGAGIVAKLYAARDRRSKRPCDQWHGGRHGQRVVGLAGAAPAQRRQYASTARRCNAAMALQSALYHQERLTEAPEQGAATKTVRHQILDLAAQQLHFLLQRPHAAALAGAADGAAQTGGGFFARQRFLAGQQVAVAGFLGAGRQRQFRDQRRKFIDQELQRVLHLGHRFEIVQAAAAGADFAGRLQPAQHQQRQHGQLVLLQRVLDAQAVFVLGHARAGLGNAVHILVLHEPLQHFGHRVFRHRHHRIAARQLVAAVHQRVERQRIVVGRERFLLGQHGQHADFKRVQYVDAFGRCFHALDARLLLDGVLDQPAQRFRQRIVAVGRDAVRRERIGGSVVQVFLHDMGRVADGSRSRRHRFEQNGVRTHLGIVPDSKAAQHLGAGANDDAPSQRGMALGARVQRCAAQRHALVDGAVVADLGRLADHHAEAVVDKDAAADGGARVDLDAGDHARQVGEETAEPFHPVAPAPAGPAVHDDRLQTGIAGQHFPGVAGSGVAFDDAVDVLAQTMKHGVSRNDNRARKLCFFGDALAAGFVQTDARGDRDVQALYRAEHWNADQHVARFARQAAHALAFRTHDQGGRAGERARQVGDRDVRHGLGSAAGDLGGGGVQAHGAVFRHDHRVRAHAVGHPQAGAQVVRIGDAVQDQQQRRAVDGVQQFIEVARQRQLRRKGDHALVAAGADDFIEAGGIDRHDAHAGRLGIGHQVTAWNPKIILFFIYLSLLLTFCGRFGCLGCCRGRRRGIVLAAATARTGLGLAAAAVATISATVIATAVAGIAVRRRGFHFVALRRGRAGLDVGLAILAAIAAAFGLRWRRIGAGQAQVDLARFQVHAHHLHGHAVGQLEAFAGAFALQFVAGVVVLEVVGAEVGDMHHAFDEQLVELDKNAERGHAGDDAGEFLAQLVLHEVALEPGFDIARRFVGAAFVGRAVHAQRIPDRQVGGFFLFAVGLVLGLLLARGVGHIGVQYAGGRNLRLVFFTDQDRLDGAVRQQIGIAADRAGEVGIRLVRQAEVADIIRAVHGLLHRAQQHGLQQRRVGTFLDLAHQRRIVAGSRLVAAFQRQVHLFQERAHLLELFSGGAGVDAVRARMLVANQEVGRADVGGQHALFDQAVRIVARARNDFFDLAGGRIADDIRFRGLEIDRAAFAARFEQGLEHVVQVVQVRHQAGTARGGRALLVAQDVGHLRVRQAGSRVDHGRVELVSLNLALGGDHGVAHQRQAVDGRVQRAQAVGQFFRQHRDHAAREVHGRAALERIGIERIVRFDVVADVGNRDDQAITVAAADLDRFAVHGVVEVACVFAVDRDQRHVAQIDTLAQVAVAHVVGQLVSLLEGGWRKHVRHVELAHGNLDFHAGIVEGAEDFHDLAHRLLEAHRLLGQLDADDLPCLGLADRAFDQHVLRNALVFRRHDPHAALVDEAADDVGIGAADDFDNRAFLAAAAIDTDHLGHHAVAMQHFLHFFFRQEQVFARLVRDHEAETVAVAADLAGNETGVLGQGEVAGIVDNDLAIALHGVQAARQHGLGVGRYIERLRNCQQIKRALGAAEDAENFLAAWNATTLKNESKAGMLDRVDVQYGTQVHLARDSPNESPNASPNEHPCAATLRFGPLLQNTQQSKERGFDGLCQRNGRTTDQLAQRAAVVEQRAFRCRKVRIGQQVGHGRRQSHVDQQLAVLVLTQVVVRQLAARLARRFGGQFAQRKGRVARQFIHLLHRLAAGQHHGCRLGEIGAGGRRDAAIARRAVQRAMFQRTFQRGRVVFHVPAIAQQGVGQARGTDRLFRFAVLGGQPQQAVVGVQHAGVSEQRHVSAHGSVDHIGVLGATVAHVVGRDQQYLGGAGKRGVERRRIVVVGLAHVHALRHQVGSLGRVAHGSDDLTGRRGLEQVGNHEAAQLAGGSGNDDHGKSFQVGYPQATQIPARHLARKRARLRSAAGARAGGRMPVAHRARPHHQPLGRAGDGGAARTPPPLQRAAPRDRGRGAAARGIQPHAARARSGATAGSAGGLDRDQLPADPAGAGCRGRAGHAGAPWLHRARREPRQRSTRTGARRPSGAGHRRRGAGRQRQPGTVPARTPAVRAGCAAVPALHHAACGRTGAGRRDWRQRLSAAQPGCGRPGGKNPAAPESHPAGADDAQPAHHGHAGSQLPHHAGRLARRHFADAARHQPSAGRESPCTPPVRPDRNRAGADRPAVAVPASAARRPVVGRSADRARDPGDGGRHPDVRFEDVAQQRPAAGLRTAHGAAAVGRAPADARARGRRHRTQPGSRPARRQKQAAGNDRPVGPAGRHAGQAGAADRVAIAGRDLHRYAAGAGRAHGGLGGRTDHAARLPRLPDRPADRRVGGLVRHGHVPPRDGDRGRYPARSAVGTLQGHGRAVRAAGVLVDPDHARPRQRDRLVCHVLPHGARAVRRRPGADRRGRPHGGHCDLAPAARRGIAAPPRTPGRTGGGPHRRTAPVEGHGRPRQRGTDGRAGKPQPDPGRAGTPRKTGGAGRAGGRRGARTEHADRQQPGDGQHHERAHGRAQARAGRRPAALGAGNLYRTGRQRRPGGAAQPEPGGRAGGQFPPHRGGQRQLAARPLRAGRPGRAAAAIDGGGPAPPGRGAGGKHRPSGRARQLSGSVGPGAAEPGGKRGGARPGRRAQGNGQRQRPRYQHTRRPGRDHHRHQRRRRGHCGRQPGAHLRPVLYHPHGRGRLRPWFVYHAQHRDGRAGRPHRCGQQGRRGHAVYTASAQGRAAVAAPLSGRGNLLRRWGRAGKSFAVRLEIAIAKNKMFTNPEQFANATKALFEFQLETFNTLTARAVQGVEQVVNLNMSTAKSTMADTLATGKELTQAADAKAALNLAAAKIQPGVAGAAAYNQQLGAIIADIREEFTRAADAHMAEAKTNLSALIYDVTKNVRPGSENAVQIVKAAIDNAFTGYEQVTKATKQAVQSVEEQIAKASALVEQKAAEAAKAATTSTTAG</sequence>
<feature type="compositionally biased region" description="Basic and acidic residues" evidence="1">
    <location>
        <begin position="2535"/>
        <end position="2554"/>
    </location>
</feature>
<keyword evidence="2" id="KW-1133">Transmembrane helix</keyword>